<organism evidence="12 13">
    <name type="scientific">Dendrobium chrysotoxum</name>
    <name type="common">Orchid</name>
    <dbReference type="NCBI Taxonomy" id="161865"/>
    <lineage>
        <taxon>Eukaryota</taxon>
        <taxon>Viridiplantae</taxon>
        <taxon>Streptophyta</taxon>
        <taxon>Embryophyta</taxon>
        <taxon>Tracheophyta</taxon>
        <taxon>Spermatophyta</taxon>
        <taxon>Magnoliopsida</taxon>
        <taxon>Liliopsida</taxon>
        <taxon>Asparagales</taxon>
        <taxon>Orchidaceae</taxon>
        <taxon>Epidendroideae</taxon>
        <taxon>Malaxideae</taxon>
        <taxon>Dendrobiinae</taxon>
        <taxon>Dendrobium</taxon>
    </lineage>
</organism>
<dbReference type="InterPro" id="IPR002553">
    <property type="entry name" value="Clathrin/coatomer_adapt-like_N"/>
</dbReference>
<evidence type="ECO:0000256" key="9">
    <source>
        <dbReference type="PROSITE-ProRule" id="PRU00103"/>
    </source>
</evidence>
<comment type="caution">
    <text evidence="12">The sequence shown here is derived from an EMBL/GenBank/DDBJ whole genome shotgun (WGS) entry which is preliminary data.</text>
</comment>
<dbReference type="GO" id="GO:0005794">
    <property type="term" value="C:Golgi apparatus"/>
    <property type="evidence" value="ECO:0007669"/>
    <property type="project" value="UniProtKB-SubCell"/>
</dbReference>
<feature type="region of interest" description="Disordered" evidence="10">
    <location>
        <begin position="1094"/>
        <end position="1147"/>
    </location>
</feature>
<evidence type="ECO:0000256" key="6">
    <source>
        <dbReference type="ARBA" id="ARBA00023034"/>
    </source>
</evidence>
<dbReference type="InterPro" id="IPR016024">
    <property type="entry name" value="ARM-type_fold"/>
</dbReference>
<feature type="compositionally biased region" description="Polar residues" evidence="10">
    <location>
        <begin position="1097"/>
        <end position="1126"/>
    </location>
</feature>
<dbReference type="PANTHER" id="PTHR11134">
    <property type="entry name" value="ADAPTOR COMPLEX SUBUNIT BETA FAMILY MEMBER"/>
    <property type="match status" value="1"/>
</dbReference>
<proteinExistence type="inferred from homology"/>
<dbReference type="Gene3D" id="1.25.10.10">
    <property type="entry name" value="Leucine-rich Repeat Variant"/>
    <property type="match status" value="2"/>
</dbReference>
<dbReference type="InterPro" id="IPR056314">
    <property type="entry name" value="AP3B1/2_C"/>
</dbReference>
<accession>A0AAV7GFP7</accession>
<comment type="similarity">
    <text evidence="3">Belongs to the adaptor complexes large subunit family.</text>
</comment>
<reference evidence="12 13" key="1">
    <citation type="journal article" date="2021" name="Hortic Res">
        <title>Chromosome-scale assembly of the Dendrobium chrysotoxum genome enhances the understanding of orchid evolution.</title>
        <authorList>
            <person name="Zhang Y."/>
            <person name="Zhang G.Q."/>
            <person name="Zhang D."/>
            <person name="Liu X.D."/>
            <person name="Xu X.Y."/>
            <person name="Sun W.H."/>
            <person name="Yu X."/>
            <person name="Zhu X."/>
            <person name="Wang Z.W."/>
            <person name="Zhao X."/>
            <person name="Zhong W.Y."/>
            <person name="Chen H."/>
            <person name="Yin W.L."/>
            <person name="Huang T."/>
            <person name="Niu S.C."/>
            <person name="Liu Z.J."/>
        </authorList>
    </citation>
    <scope>NUCLEOTIDE SEQUENCE [LARGE SCALE GENOMIC DNA]</scope>
    <source>
        <strain evidence="12">Lindl</strain>
    </source>
</reference>
<dbReference type="InterPro" id="IPR021133">
    <property type="entry name" value="HEAT_type_2"/>
</dbReference>
<protein>
    <recommendedName>
        <fullName evidence="11">AP-3 complex subunit beta C-terminal domain-containing protein</fullName>
    </recommendedName>
</protein>
<dbReference type="InterPro" id="IPR026739">
    <property type="entry name" value="AP_beta"/>
</dbReference>
<evidence type="ECO:0000256" key="7">
    <source>
        <dbReference type="ARBA" id="ARBA00023136"/>
    </source>
</evidence>
<feature type="region of interest" description="Disordered" evidence="10">
    <location>
        <begin position="1153"/>
        <end position="1172"/>
    </location>
</feature>
<keyword evidence="7" id="KW-0472">Membrane</keyword>
<feature type="region of interest" description="Disordered" evidence="10">
    <location>
        <begin position="423"/>
        <end position="447"/>
    </location>
</feature>
<evidence type="ECO:0000313" key="12">
    <source>
        <dbReference type="EMBL" id="KAH0454565.1"/>
    </source>
</evidence>
<dbReference type="Pfam" id="PF14796">
    <property type="entry name" value="AP3B1_C"/>
    <property type="match status" value="1"/>
</dbReference>
<keyword evidence="6" id="KW-0333">Golgi apparatus</keyword>
<feature type="compositionally biased region" description="Polar residues" evidence="10">
    <location>
        <begin position="1161"/>
        <end position="1172"/>
    </location>
</feature>
<sequence>MFPQFGAATADSLSRASTLVFRIGTDAHLYDDPDDVNIAPLLDSRFDSEKCEALKRLLALIAQGVDVCNFFPQVVKNVASQSLEVKKLAYLYLLQYAEKRPNEALLSINCFQKDLSDLNPLVRAWALRSMAGIHLHVVAPLVLAAIRKCARDPSSYVRKCAVNALSKLLDLLPEENTDLEELVNIFMSDHSLGVVGASAVAFKTVCLKNLSLISKHFRRLCESLPDIEEWGQITLIEILLRYVIARHGLVRESIMFTSNATESFHSKWGSTGLFHTFDNHNSSIENVPHDFKGNSLMLKNYIEGWEECLLQHGFTNGNAGEDQYHLNNVAPASIENDDVRILLQCTLPLLWSQNSAVVLAAVGVHWIMAPNEKVQRIVKPILFLLRSFPDSKYVIASVNERMEGKFIVVEDMLKKLLEAKSNPATLEEKENTGGHGRGGNPNMFKGRENPEVEILEGEDGMPHLESLSREEMSIGYERGGADFVRRGDDFDGRGAEFERRRGDFDDGVLCNIQVFAKVLPSLFAPYYEDFFVHSSEIYQIRALKLEILSAIVTDASSQFILDEFQDYIKDPDRRFVADTVAAIGICAQRLPSVVDVCLGGLLGLASQESSTSNASQKDGEACILVQAIMSIKSIIKHSPARHEKVIARLARNLDVIKEPSARALIIWIVGEYCSIGQIMPNIIPNILKFLAWSFSSEILETKHQILNTAIKETKWVREKAKEIDSFGFKLWYSSRSRTRNSIDVIIYKSLKDNVIKIDRIGDRIIALKIIVDAKIIIISVYAPQLVMDVLIRQLQEDVSWCMLFADDILFVDKTREGVEGKLELWRSTLELKGFCLSRSKTEYMECNFSSNRSSEGFVTLSDQVINKCTSFRYLGSIVQSDGEIYGDIISRIQVGWLNWRNASGLLCDRKVPLKFKGKFYKMVRPAMLYGTECWPLKEKHNIKLSVAEMRMLRWMSGLTLRDKIRNERIREKVVLSARNEDMLMFEKILNYILQLAKYDIDYDIRDRARMAEKLLSPCNAEDISRKLQNGGTAGEILENIFRGNKHPSRLPDNDFRFYLPGSLSHVVLHAALGYDPLPKPCSLHDNLANGIADEDATSGSFDSGSSIDESGSYNDSDPSVTSSVESDGNELASDSHDPNNPSSSITNIYEDRTENSRCHPSESSFVSDQTSRSVAENLTTSISSDLADLMSRTALESWLDEHSSLSSATKPSESSSVRISVNDLSFTVSPNLHTLLDPVNGNGLKVEYSFLAEASKHSPFLVCTELLLSNCSNELLTAITVEDGEPNKSAASSMQALEKPESLSTTDEGSTIIPIEEVTRLEPGQTIKRTLQVQFQHHLLPLKVAVFCNGRRYTVKLWPDIGYFIRPISMNGNSFVEKESELKGMFECTKRCSFEGHIEDLKHEEQKQSSLGTDKILLVSRSLASKVLSHANVFLVSIDMPVSFSDDDASGLRLRFSSEISRISKPCLISIVAEGKCSEPLNISVKVNCEETVFGLNLLNRFVAFLH</sequence>
<dbReference type="GO" id="GO:0016192">
    <property type="term" value="P:vesicle-mediated transport"/>
    <property type="evidence" value="ECO:0007669"/>
    <property type="project" value="InterPro"/>
</dbReference>
<evidence type="ECO:0000256" key="10">
    <source>
        <dbReference type="SAM" id="MobiDB-lite"/>
    </source>
</evidence>
<name>A0AAV7GFP7_DENCH</name>
<dbReference type="GO" id="GO:0030659">
    <property type="term" value="C:cytoplasmic vesicle membrane"/>
    <property type="evidence" value="ECO:0007669"/>
    <property type="project" value="UniProtKB-SubCell"/>
</dbReference>
<dbReference type="GO" id="GO:0030117">
    <property type="term" value="C:membrane coat"/>
    <property type="evidence" value="ECO:0007669"/>
    <property type="project" value="InterPro"/>
</dbReference>
<feature type="repeat" description="HEAT" evidence="9">
    <location>
        <begin position="142"/>
        <end position="180"/>
    </location>
</feature>
<dbReference type="InterPro" id="IPR029390">
    <property type="entry name" value="AP3B_C"/>
</dbReference>
<gene>
    <name evidence="12" type="ORF">IEQ34_016489</name>
</gene>
<feature type="region of interest" description="Disordered" evidence="10">
    <location>
        <begin position="1286"/>
        <end position="1308"/>
    </location>
</feature>
<evidence type="ECO:0000256" key="2">
    <source>
        <dbReference type="ARBA" id="ARBA00004555"/>
    </source>
</evidence>
<keyword evidence="4" id="KW-0813">Transport</keyword>
<keyword evidence="8" id="KW-0968">Cytoplasmic vesicle</keyword>
<feature type="domain" description="AP-3 complex subunit beta C-terminal" evidence="11">
    <location>
        <begin position="1191"/>
        <end position="1340"/>
    </location>
</feature>
<comment type="subcellular location">
    <subcellularLocation>
        <location evidence="1">Cytoplasmic vesicle membrane</location>
        <topology evidence="1">Peripheral membrane protein</topology>
        <orientation evidence="1">Cytoplasmic side</orientation>
    </subcellularLocation>
    <subcellularLocation>
        <location evidence="2">Golgi apparatus</location>
    </subcellularLocation>
</comment>
<dbReference type="GO" id="GO:0006886">
    <property type="term" value="P:intracellular protein transport"/>
    <property type="evidence" value="ECO:0007669"/>
    <property type="project" value="InterPro"/>
</dbReference>
<evidence type="ECO:0000259" key="11">
    <source>
        <dbReference type="SMART" id="SM01355"/>
    </source>
</evidence>
<evidence type="ECO:0000256" key="5">
    <source>
        <dbReference type="ARBA" id="ARBA00022927"/>
    </source>
</evidence>
<keyword evidence="13" id="KW-1185">Reference proteome</keyword>
<evidence type="ECO:0000256" key="4">
    <source>
        <dbReference type="ARBA" id="ARBA00022448"/>
    </source>
</evidence>
<dbReference type="Pfam" id="PF24080">
    <property type="entry name" value="AP3B1_C_2"/>
    <property type="match status" value="1"/>
</dbReference>
<dbReference type="InterPro" id="IPR011989">
    <property type="entry name" value="ARM-like"/>
</dbReference>
<evidence type="ECO:0000256" key="3">
    <source>
        <dbReference type="ARBA" id="ARBA00006613"/>
    </source>
</evidence>
<dbReference type="EMBL" id="JAGFBR010000015">
    <property type="protein sequence ID" value="KAH0454565.1"/>
    <property type="molecule type" value="Genomic_DNA"/>
</dbReference>
<dbReference type="SMART" id="SM01355">
    <property type="entry name" value="AP3B1_C"/>
    <property type="match status" value="1"/>
</dbReference>
<keyword evidence="5" id="KW-0653">Protein transport</keyword>
<dbReference type="Proteomes" id="UP000775213">
    <property type="component" value="Unassembled WGS sequence"/>
</dbReference>
<dbReference type="Pfam" id="PF01602">
    <property type="entry name" value="Adaptin_N"/>
    <property type="match status" value="2"/>
</dbReference>
<evidence type="ECO:0000256" key="8">
    <source>
        <dbReference type="ARBA" id="ARBA00023329"/>
    </source>
</evidence>
<dbReference type="PROSITE" id="PS50077">
    <property type="entry name" value="HEAT_REPEAT"/>
    <property type="match status" value="1"/>
</dbReference>
<dbReference type="SUPFAM" id="SSF48371">
    <property type="entry name" value="ARM repeat"/>
    <property type="match status" value="1"/>
</dbReference>
<evidence type="ECO:0000256" key="1">
    <source>
        <dbReference type="ARBA" id="ARBA00004180"/>
    </source>
</evidence>
<evidence type="ECO:0000313" key="13">
    <source>
        <dbReference type="Proteomes" id="UP000775213"/>
    </source>
</evidence>